<proteinExistence type="predicted"/>
<dbReference type="EMBL" id="CP030032">
    <property type="protein sequence ID" value="AWV88130.1"/>
    <property type="molecule type" value="Genomic_DNA"/>
</dbReference>
<protein>
    <submittedName>
        <fullName evidence="1">Uncharacterized protein</fullName>
    </submittedName>
</protein>
<dbReference type="Proteomes" id="UP000249799">
    <property type="component" value="Chromosome"/>
</dbReference>
<gene>
    <name evidence="1" type="ORF">DN745_01775</name>
</gene>
<organism evidence="1 2">
    <name type="scientific">Bradymonas sediminis</name>
    <dbReference type="NCBI Taxonomy" id="1548548"/>
    <lineage>
        <taxon>Bacteria</taxon>
        <taxon>Deltaproteobacteria</taxon>
        <taxon>Bradymonadales</taxon>
        <taxon>Bradymonadaceae</taxon>
        <taxon>Bradymonas</taxon>
    </lineage>
</organism>
<keyword evidence="2" id="KW-1185">Reference proteome</keyword>
<dbReference type="RefSeq" id="WP_111331601.1">
    <property type="nucleotide sequence ID" value="NZ_CP030032.1"/>
</dbReference>
<accession>A0A2Z4FGV3</accession>
<reference evidence="1 2" key="1">
    <citation type="submission" date="2018-06" db="EMBL/GenBank/DDBJ databases">
        <title>Lujinxingia sediminis gen. nov. sp. nov., a new facultative anaerobic member of the class Deltaproteobacteria, and proposal of Lujinxingaceae fam. nov.</title>
        <authorList>
            <person name="Guo L.-Y."/>
            <person name="Li C.-M."/>
            <person name="Wang S."/>
            <person name="Du Z.-J."/>
        </authorList>
    </citation>
    <scope>NUCLEOTIDE SEQUENCE [LARGE SCALE GENOMIC DNA]</scope>
    <source>
        <strain evidence="1 2">FA350</strain>
    </source>
</reference>
<name>A0A2Z4FGV3_9DELT</name>
<evidence type="ECO:0000313" key="2">
    <source>
        <dbReference type="Proteomes" id="UP000249799"/>
    </source>
</evidence>
<dbReference type="InterPro" id="IPR009030">
    <property type="entry name" value="Growth_fac_rcpt_cys_sf"/>
</dbReference>
<dbReference type="AlphaFoldDB" id="A0A2Z4FGV3"/>
<dbReference type="Gene3D" id="2.60.120.380">
    <property type="match status" value="3"/>
</dbReference>
<sequence>MQSKTNLYLILAAAVLLALPSAGCGDSTECGPGTVQKGEQCVADQTIGEQPGDELECGAGTVEQDGACVPDGAETACGPKTTLQDGQCVIAADACQAGENLDPNSGECVAAGGPECGQGTALDSGSGECVPTADVCDSGTVFDEASGLCLPDACQVGDVLLGGICVSPAQELAAQADVEEVENNDPAHGGQTNALTLKSIGERTVFTGKIDAPSDLSGDGEVDQDLDIFHFEAVAGQLLQLSVQSTGIPSPAFLVEGPNGFQRLSPQLGGADTARQILIPVDGTYTVTVMPAAYAAAIVSGSSVAGPYGGDDWGYVGTIEEIDAPTPVDVDANGGSLSGEYSTLGDNFFNLTGLSAGDDVTLQVETSQPSARGVLQIWADGAYIGSHQIAQGDTLQLLAPASGELQVVADWLTVEGLATAFEISAAVSSDTQGLGSIGADDAISSAPVDVPDGESVAYTFEVEAGQLIELKFANDTAFAPTQIRLTDMSGDHMVPAPDYGYAYENVPQGRYSYAYSAHGGSYRLEIRPGNSFDLENLVTTITTSTPVDLGEVASGDTVAHTQSDQLDAWASDFYLVSNTDAVVISGEIDGEASKQIGLYFLAEDNTTLANRGFQNGTLTFHETLLAPGTTLLKVTATNQAHAGYSLELNVDPAQQLEVEPNNGPLLANPFDISSALYGSVPGSLDDDYYTFTIPADMAADEVFSLIVDPLDSASASFRCTLSDQNGDLVGVNNPHALYNGCVTMATGLQASETYFLHIEATRQHPTSPLTYKLSAATDMGMLEAEPNNAAASATSFDLSELQAGTSIYGELPSDVDVDYFSFTLAADMNSGDIITLELEQFGPYTFQYGQIELLDAGENVVTSAPFYGQLQLENLLAGDYYLKLRRNAANPAYGMVYRIDAL</sequence>
<dbReference type="SUPFAM" id="SSF57184">
    <property type="entry name" value="Growth factor receptor domain"/>
    <property type="match status" value="1"/>
</dbReference>
<evidence type="ECO:0000313" key="1">
    <source>
        <dbReference type="EMBL" id="AWV88130.1"/>
    </source>
</evidence>
<dbReference type="KEGG" id="bsed:DN745_01775"/>
<dbReference type="OrthoDB" id="5477731at2"/>